<dbReference type="NCBIfam" id="TIGR00019">
    <property type="entry name" value="prfA"/>
    <property type="match status" value="1"/>
</dbReference>
<comment type="function">
    <text evidence="1 5">Peptide chain release factor 1 directs the termination of translation in response to the peptide chain termination codons UAG and UAA.</text>
</comment>
<dbReference type="FunFam" id="3.30.160.20:FF:000004">
    <property type="entry name" value="Peptide chain release factor 1"/>
    <property type="match status" value="1"/>
</dbReference>
<evidence type="ECO:0000313" key="9">
    <source>
        <dbReference type="Proteomes" id="UP000216339"/>
    </source>
</evidence>
<protein>
    <recommendedName>
        <fullName evidence="5 6">Peptide chain release factor 1</fullName>
        <shortName evidence="5">RF-1</shortName>
    </recommendedName>
</protein>
<feature type="modified residue" description="N5-methylglutamine" evidence="5">
    <location>
        <position position="234"/>
    </location>
</feature>
<keyword evidence="5" id="KW-0963">Cytoplasm</keyword>
<dbReference type="Gene3D" id="3.30.160.20">
    <property type="match status" value="1"/>
</dbReference>
<dbReference type="OrthoDB" id="9806673at2"/>
<dbReference type="Pfam" id="PF00472">
    <property type="entry name" value="RF-1"/>
    <property type="match status" value="1"/>
</dbReference>
<dbReference type="InterPro" id="IPR045853">
    <property type="entry name" value="Pep_chain_release_fac_I_sf"/>
</dbReference>
<comment type="subcellular location">
    <subcellularLocation>
        <location evidence="5">Cytoplasm</location>
    </subcellularLocation>
</comment>
<dbReference type="SUPFAM" id="SSF75620">
    <property type="entry name" value="Release factor"/>
    <property type="match status" value="1"/>
</dbReference>
<evidence type="ECO:0000256" key="2">
    <source>
        <dbReference type="ARBA" id="ARBA00010835"/>
    </source>
</evidence>
<evidence type="ECO:0000256" key="6">
    <source>
        <dbReference type="NCBIfam" id="TIGR00019"/>
    </source>
</evidence>
<evidence type="ECO:0000313" key="8">
    <source>
        <dbReference type="EMBL" id="PAP77863.1"/>
    </source>
</evidence>
<comment type="PTM">
    <text evidence="5">Methylated by PrmC. Methylation increases the termination efficiency of RF1.</text>
</comment>
<dbReference type="InterPro" id="IPR005139">
    <property type="entry name" value="PCRF"/>
</dbReference>
<evidence type="ECO:0000256" key="1">
    <source>
        <dbReference type="ARBA" id="ARBA00002986"/>
    </source>
</evidence>
<dbReference type="Gene3D" id="6.10.140.1950">
    <property type="match status" value="1"/>
</dbReference>
<gene>
    <name evidence="5" type="primary">prfA</name>
    <name evidence="8" type="ORF">BSZ37_16160</name>
</gene>
<name>A0A271J337_9BACT</name>
<dbReference type="EMBL" id="MQWD01000001">
    <property type="protein sequence ID" value="PAP77863.1"/>
    <property type="molecule type" value="Genomic_DNA"/>
</dbReference>
<dbReference type="Pfam" id="PF03462">
    <property type="entry name" value="PCRF"/>
    <property type="match status" value="1"/>
</dbReference>
<comment type="similarity">
    <text evidence="2 5">Belongs to the prokaryotic/mitochondrial release factor family.</text>
</comment>
<dbReference type="GO" id="GO:0016149">
    <property type="term" value="F:translation release factor activity, codon specific"/>
    <property type="evidence" value="ECO:0007669"/>
    <property type="project" value="UniProtKB-UniRule"/>
</dbReference>
<sequence length="360" mass="39480">MINTDALDNLLARYQEVLAEMSTPEVAGDPGQLAKLGRELSSLEPAVKAAGRWKDLKEEADGLKEMAASEEGELAEMARVELEEVRERLAAAAKDLEEELVPKDPEDARDAIVEIRAGTGGDEAALFAGDLFELYQKYAAGKGWKIEVMDTSEGTAGGFREITFALKGKDVFGRMKYESGVHRVQRVPQTESQGRIHTSAATVAVLPEAEEVDVEIRAQDVRVDVYRSSGPGGQSVNTTDSAVRLTHEPTGLVVSIQDEKSQIKNKEKAFRVLRSRLYQLELDRVHNERAAARKEMVGSGDRSGKIRTYNWPQGRVTDHRLEGDDKNHALQGVLDGDLDAIVKALALADREARMEEAANG</sequence>
<organism evidence="8 9">
    <name type="scientific">Rubrivirga marina</name>
    <dbReference type="NCBI Taxonomy" id="1196024"/>
    <lineage>
        <taxon>Bacteria</taxon>
        <taxon>Pseudomonadati</taxon>
        <taxon>Rhodothermota</taxon>
        <taxon>Rhodothermia</taxon>
        <taxon>Rhodothermales</taxon>
        <taxon>Rubricoccaceae</taxon>
        <taxon>Rubrivirga</taxon>
    </lineage>
</organism>
<dbReference type="Proteomes" id="UP000216339">
    <property type="component" value="Unassembled WGS sequence"/>
</dbReference>
<reference evidence="8 9" key="1">
    <citation type="submission" date="2016-11" db="EMBL/GenBank/DDBJ databases">
        <title>Study of marine rhodopsin-containing bacteria.</title>
        <authorList>
            <person name="Yoshizawa S."/>
            <person name="Kumagai Y."/>
            <person name="Kogure K."/>
        </authorList>
    </citation>
    <scope>NUCLEOTIDE SEQUENCE [LARGE SCALE GENOMIC DNA]</scope>
    <source>
        <strain evidence="8 9">SAORIC-28</strain>
    </source>
</reference>
<evidence type="ECO:0000256" key="4">
    <source>
        <dbReference type="ARBA" id="ARBA00022917"/>
    </source>
</evidence>
<dbReference type="PANTHER" id="PTHR43804:SF7">
    <property type="entry name" value="LD18447P"/>
    <property type="match status" value="1"/>
</dbReference>
<dbReference type="AlphaFoldDB" id="A0A271J337"/>
<feature type="domain" description="Prokaryotic-type class I peptide chain release factors" evidence="7">
    <location>
        <begin position="227"/>
        <end position="243"/>
    </location>
</feature>
<dbReference type="SMART" id="SM00937">
    <property type="entry name" value="PCRF"/>
    <property type="match status" value="1"/>
</dbReference>
<evidence type="ECO:0000256" key="5">
    <source>
        <dbReference type="HAMAP-Rule" id="MF_00093"/>
    </source>
</evidence>
<keyword evidence="3 5" id="KW-0488">Methylation</keyword>
<evidence type="ECO:0000256" key="3">
    <source>
        <dbReference type="ARBA" id="ARBA00022481"/>
    </source>
</evidence>
<proteinExistence type="inferred from homology"/>
<dbReference type="NCBIfam" id="NF001859">
    <property type="entry name" value="PRK00591.1"/>
    <property type="match status" value="1"/>
</dbReference>
<keyword evidence="4 5" id="KW-0648">Protein biosynthesis</keyword>
<evidence type="ECO:0000259" key="7">
    <source>
        <dbReference type="PROSITE" id="PS00745"/>
    </source>
</evidence>
<dbReference type="InterPro" id="IPR050057">
    <property type="entry name" value="Prokaryotic/Mito_RF"/>
</dbReference>
<dbReference type="Gene3D" id="3.30.70.1660">
    <property type="match status" value="1"/>
</dbReference>
<dbReference type="HAMAP" id="MF_00093">
    <property type="entry name" value="Rel_fac_1"/>
    <property type="match status" value="1"/>
</dbReference>
<keyword evidence="9" id="KW-1185">Reference proteome</keyword>
<dbReference type="InterPro" id="IPR004373">
    <property type="entry name" value="RF-1"/>
</dbReference>
<accession>A0A271J337</accession>
<dbReference type="PROSITE" id="PS00745">
    <property type="entry name" value="RF_PROK_I"/>
    <property type="match status" value="1"/>
</dbReference>
<dbReference type="GO" id="GO:0005737">
    <property type="term" value="C:cytoplasm"/>
    <property type="evidence" value="ECO:0007669"/>
    <property type="project" value="UniProtKB-SubCell"/>
</dbReference>
<comment type="caution">
    <text evidence="8">The sequence shown here is derived from an EMBL/GenBank/DDBJ whole genome shotgun (WGS) entry which is preliminary data.</text>
</comment>
<dbReference type="InterPro" id="IPR000352">
    <property type="entry name" value="Pep_chain_release_fac_I"/>
</dbReference>
<dbReference type="RefSeq" id="WP_095511536.1">
    <property type="nucleotide sequence ID" value="NZ_MQWD01000001.1"/>
</dbReference>
<dbReference type="PANTHER" id="PTHR43804">
    <property type="entry name" value="LD18447P"/>
    <property type="match status" value="1"/>
</dbReference>
<dbReference type="FunFam" id="3.30.70.1660:FF:000002">
    <property type="entry name" value="Peptide chain release factor 1"/>
    <property type="match status" value="1"/>
</dbReference>